<sequence>MYTCADQQSEQWLVRTIDNHRLKSGARLKITDAKNLPEPMKFALRTKDKVAQNPAELVKWIGNLIPGLHTESWRILDRKSEPKGQRLILLIDRDSLSVIKRIGYRVNAGLSQGTFRVLQDPEAQRHKEVTVPSSVPPESASQGERDDIPTPSVDRKRVCDEKGTFPPLVNPTLSDQGPPLEETRSDKRKRSVEEGMEEDTFPNITE</sequence>
<keyword evidence="4" id="KW-1185">Reference proteome</keyword>
<dbReference type="Pfam" id="PF16012">
    <property type="entry name" value="DUF4780"/>
    <property type="match status" value="1"/>
</dbReference>
<dbReference type="EMBL" id="NEVH01009089">
    <property type="protein sequence ID" value="PNF33649.1"/>
    <property type="molecule type" value="Genomic_DNA"/>
</dbReference>
<protein>
    <recommendedName>
        <fullName evidence="2">DUF4780 domain-containing protein</fullName>
    </recommendedName>
</protein>
<evidence type="ECO:0000259" key="2">
    <source>
        <dbReference type="Pfam" id="PF16012"/>
    </source>
</evidence>
<reference evidence="3 4" key="1">
    <citation type="submission" date="2017-12" db="EMBL/GenBank/DDBJ databases">
        <title>Hemimetabolous genomes reveal molecular basis of termite eusociality.</title>
        <authorList>
            <person name="Harrison M.C."/>
            <person name="Jongepier E."/>
            <person name="Robertson H.M."/>
            <person name="Arning N."/>
            <person name="Bitard-Feildel T."/>
            <person name="Chao H."/>
            <person name="Childers C.P."/>
            <person name="Dinh H."/>
            <person name="Doddapaneni H."/>
            <person name="Dugan S."/>
            <person name="Gowin J."/>
            <person name="Greiner C."/>
            <person name="Han Y."/>
            <person name="Hu H."/>
            <person name="Hughes D.S.T."/>
            <person name="Huylmans A.-K."/>
            <person name="Kemena C."/>
            <person name="Kremer L.P.M."/>
            <person name="Lee S.L."/>
            <person name="Lopez-Ezquerra A."/>
            <person name="Mallet L."/>
            <person name="Monroy-Kuhn J.M."/>
            <person name="Moser A."/>
            <person name="Murali S.C."/>
            <person name="Muzny D.M."/>
            <person name="Otani S."/>
            <person name="Piulachs M.-D."/>
            <person name="Poelchau M."/>
            <person name="Qu J."/>
            <person name="Schaub F."/>
            <person name="Wada-Katsumata A."/>
            <person name="Worley K.C."/>
            <person name="Xie Q."/>
            <person name="Ylla G."/>
            <person name="Poulsen M."/>
            <person name="Gibbs R.A."/>
            <person name="Schal C."/>
            <person name="Richards S."/>
            <person name="Belles X."/>
            <person name="Korb J."/>
            <person name="Bornberg-Bauer E."/>
        </authorList>
    </citation>
    <scope>NUCLEOTIDE SEQUENCE [LARGE SCALE GENOMIC DNA]</scope>
    <source>
        <tissue evidence="3">Whole body</tissue>
    </source>
</reference>
<organism evidence="3 4">
    <name type="scientific">Cryptotermes secundus</name>
    <dbReference type="NCBI Taxonomy" id="105785"/>
    <lineage>
        <taxon>Eukaryota</taxon>
        <taxon>Metazoa</taxon>
        <taxon>Ecdysozoa</taxon>
        <taxon>Arthropoda</taxon>
        <taxon>Hexapoda</taxon>
        <taxon>Insecta</taxon>
        <taxon>Pterygota</taxon>
        <taxon>Neoptera</taxon>
        <taxon>Polyneoptera</taxon>
        <taxon>Dictyoptera</taxon>
        <taxon>Blattodea</taxon>
        <taxon>Blattoidea</taxon>
        <taxon>Termitoidae</taxon>
        <taxon>Kalotermitidae</taxon>
        <taxon>Cryptotermitinae</taxon>
        <taxon>Cryptotermes</taxon>
    </lineage>
</organism>
<evidence type="ECO:0000256" key="1">
    <source>
        <dbReference type="SAM" id="MobiDB-lite"/>
    </source>
</evidence>
<dbReference type="Proteomes" id="UP000235965">
    <property type="component" value="Unassembled WGS sequence"/>
</dbReference>
<accession>A0A2J7QYK4</accession>
<comment type="caution">
    <text evidence="3">The sequence shown here is derived from an EMBL/GenBank/DDBJ whole genome shotgun (WGS) entry which is preliminary data.</text>
</comment>
<feature type="compositionally biased region" description="Basic and acidic residues" evidence="1">
    <location>
        <begin position="143"/>
        <end position="163"/>
    </location>
</feature>
<dbReference type="InterPro" id="IPR031961">
    <property type="entry name" value="DUF4780"/>
</dbReference>
<dbReference type="InParanoid" id="A0A2J7QYK4"/>
<feature type="region of interest" description="Disordered" evidence="1">
    <location>
        <begin position="119"/>
        <end position="206"/>
    </location>
</feature>
<gene>
    <name evidence="3" type="ORF">B7P43_G12928</name>
</gene>
<evidence type="ECO:0000313" key="3">
    <source>
        <dbReference type="EMBL" id="PNF33649.1"/>
    </source>
</evidence>
<feature type="domain" description="DUF4780" evidence="2">
    <location>
        <begin position="2"/>
        <end position="116"/>
    </location>
</feature>
<name>A0A2J7QYK4_9NEOP</name>
<evidence type="ECO:0000313" key="4">
    <source>
        <dbReference type="Proteomes" id="UP000235965"/>
    </source>
</evidence>
<proteinExistence type="predicted"/>
<dbReference type="AlphaFoldDB" id="A0A2J7QYK4"/>
<dbReference type="OrthoDB" id="6911085at2759"/>